<proteinExistence type="predicted"/>
<dbReference type="EMBL" id="CADCTL010000097">
    <property type="protein sequence ID" value="CAA9236116.1"/>
    <property type="molecule type" value="Genomic_DNA"/>
</dbReference>
<evidence type="ECO:0000313" key="1">
    <source>
        <dbReference type="EMBL" id="CAA9236116.1"/>
    </source>
</evidence>
<organism evidence="1">
    <name type="scientific">uncultured Acetobacteraceae bacterium</name>
    <dbReference type="NCBI Taxonomy" id="169975"/>
    <lineage>
        <taxon>Bacteria</taxon>
        <taxon>Pseudomonadati</taxon>
        <taxon>Pseudomonadota</taxon>
        <taxon>Alphaproteobacteria</taxon>
        <taxon>Acetobacterales</taxon>
        <taxon>Acetobacteraceae</taxon>
        <taxon>environmental samples</taxon>
    </lineage>
</organism>
<protein>
    <submittedName>
        <fullName evidence="1">Uncharacterized protein</fullName>
    </submittedName>
</protein>
<sequence>MSRRGAGMFVANRTLAFENRELSASQRIAEARDTTQKFEDYARLAADTVRANKQELARLESEHRNGRLTSAQYKAQIGAMRQDVEIIRKNAADAADASQRLEASGRDVRQIVANAPKVTAAGKQMVSAADELEAMMPKSITG</sequence>
<name>A0A6J4HZR1_9PROT</name>
<dbReference type="AlphaFoldDB" id="A0A6J4HZR1"/>
<gene>
    <name evidence="1" type="ORF">AVDCRST_MAG04-1376</name>
</gene>
<reference evidence="1" key="1">
    <citation type="submission" date="2020-02" db="EMBL/GenBank/DDBJ databases">
        <authorList>
            <person name="Meier V. D."/>
        </authorList>
    </citation>
    <scope>NUCLEOTIDE SEQUENCE</scope>
    <source>
        <strain evidence="1">AVDCRST_MAG04</strain>
    </source>
</reference>
<accession>A0A6J4HZR1</accession>